<protein>
    <submittedName>
        <fullName evidence="1">Uncharacterized protein</fullName>
    </submittedName>
</protein>
<sequence>MVKFLAIQVKLGKITIEQIPERYREAVRKELEK</sequence>
<evidence type="ECO:0000313" key="1">
    <source>
        <dbReference type="EMBL" id="DAE04381.1"/>
    </source>
</evidence>
<accession>A0A8S5PCP6</accession>
<name>A0A8S5PCP6_9CAUD</name>
<reference evidence="1" key="1">
    <citation type="journal article" date="2021" name="Proc. Natl. Acad. Sci. U.S.A.">
        <title>A Catalog of Tens of Thousands of Viruses from Human Metagenomes Reveals Hidden Associations with Chronic Diseases.</title>
        <authorList>
            <person name="Tisza M.J."/>
            <person name="Buck C.B."/>
        </authorList>
    </citation>
    <scope>NUCLEOTIDE SEQUENCE</scope>
    <source>
        <strain evidence="1">Ctc6d98</strain>
    </source>
</reference>
<dbReference type="InterPro" id="IPR047907">
    <property type="entry name" value="CD1375-like"/>
</dbReference>
<dbReference type="NCBIfam" id="NF040910">
    <property type="entry name" value="CD1375_fam"/>
    <property type="match status" value="1"/>
</dbReference>
<organism evidence="1">
    <name type="scientific">Siphoviridae sp. ctc6d98</name>
    <dbReference type="NCBI Taxonomy" id="2825569"/>
    <lineage>
        <taxon>Viruses</taxon>
        <taxon>Duplodnaviria</taxon>
        <taxon>Heunggongvirae</taxon>
        <taxon>Uroviricota</taxon>
        <taxon>Caudoviricetes</taxon>
    </lineage>
</organism>
<proteinExistence type="predicted"/>
<dbReference type="EMBL" id="BK015386">
    <property type="protein sequence ID" value="DAE04381.1"/>
    <property type="molecule type" value="Genomic_DNA"/>
</dbReference>